<evidence type="ECO:0000313" key="3">
    <source>
        <dbReference type="EMBL" id="TRY79456.1"/>
    </source>
</evidence>
<feature type="domain" description="Apple" evidence="2">
    <location>
        <begin position="107"/>
        <end position="169"/>
    </location>
</feature>
<dbReference type="Gene3D" id="3.50.4.10">
    <property type="entry name" value="Hepatocyte Growth Factor"/>
    <property type="match status" value="1"/>
</dbReference>
<feature type="signal peptide" evidence="1">
    <location>
        <begin position="1"/>
        <end position="28"/>
    </location>
</feature>
<dbReference type="PROSITE" id="PS50948">
    <property type="entry name" value="PAN"/>
    <property type="match status" value="1"/>
</dbReference>
<protein>
    <recommendedName>
        <fullName evidence="2">Apple domain-containing protein</fullName>
    </recommendedName>
</protein>
<evidence type="ECO:0000259" key="2">
    <source>
        <dbReference type="PROSITE" id="PS50948"/>
    </source>
</evidence>
<dbReference type="Proteomes" id="UP000318571">
    <property type="component" value="Chromosome 6"/>
</dbReference>
<evidence type="ECO:0000256" key="1">
    <source>
        <dbReference type="SAM" id="SignalP"/>
    </source>
</evidence>
<dbReference type="EMBL" id="VCGU01000002">
    <property type="protein sequence ID" value="TRY79456.1"/>
    <property type="molecule type" value="Genomic_DNA"/>
</dbReference>
<accession>A0A553PP51</accession>
<evidence type="ECO:0000313" key="4">
    <source>
        <dbReference type="Proteomes" id="UP000318571"/>
    </source>
</evidence>
<dbReference type="InterPro" id="IPR003609">
    <property type="entry name" value="Pan_app"/>
</dbReference>
<dbReference type="Gene3D" id="2.120.10.80">
    <property type="entry name" value="Kelch-type beta propeller"/>
    <property type="match status" value="1"/>
</dbReference>
<comment type="caution">
    <text evidence="3">The sequence shown here is derived from an EMBL/GenBank/DDBJ whole genome shotgun (WGS) entry which is preliminary data.</text>
</comment>
<sequence>MSQDTFETMKVLTEILLFLFCIARVTLALISSPGIQCFVPGECLDSQILDARPTDTSRACLNLCQNLTGCEWFTWYTDSKVCTSLSGCLSLTEEKCGSNCISGEQECPEIQCGIQGRCYGALEGIRKVGSDKECGSICGQRSECTWFSYSNQTNSCTMTNDCPALDRSCDDCLASETSCAVTTDLIGCSLIDAQSDWNCIPHPSCHSHGNKKFPAIRLIDGRLWMTCGPGQFTVTFDGKTFFQSKPTPWFASANPITNQGFALLNDEQIIVAGGRTIYGDFLKAVYVLDLNGQGTEISLPELPRVMNEPYIWKVVLDGRLKIVFAGDLYDEMHVVILDWTSNKYTSLNKTEDFVPPSPQSHLRITDATIFYSKNKAYFVWGYYDHTLVYDLQNFASTNDTKAEIQFYGEKEISKIHCPTFINLQKWINGPESAIFTPQGS</sequence>
<organism evidence="3 4">
    <name type="scientific">Tigriopus californicus</name>
    <name type="common">Marine copepod</name>
    <dbReference type="NCBI Taxonomy" id="6832"/>
    <lineage>
        <taxon>Eukaryota</taxon>
        <taxon>Metazoa</taxon>
        <taxon>Ecdysozoa</taxon>
        <taxon>Arthropoda</taxon>
        <taxon>Crustacea</taxon>
        <taxon>Multicrustacea</taxon>
        <taxon>Hexanauplia</taxon>
        <taxon>Copepoda</taxon>
        <taxon>Harpacticoida</taxon>
        <taxon>Harpacticidae</taxon>
        <taxon>Tigriopus</taxon>
    </lineage>
</organism>
<dbReference type="InterPro" id="IPR011043">
    <property type="entry name" value="Gal_Oxase/kelch_b-propeller"/>
</dbReference>
<keyword evidence="1" id="KW-0732">Signal</keyword>
<reference evidence="3 4" key="1">
    <citation type="journal article" date="2018" name="Nat. Ecol. Evol.">
        <title>Genomic signatures of mitonuclear coevolution across populations of Tigriopus californicus.</title>
        <authorList>
            <person name="Barreto F.S."/>
            <person name="Watson E.T."/>
            <person name="Lima T.G."/>
            <person name="Willett C.S."/>
            <person name="Edmands S."/>
            <person name="Li W."/>
            <person name="Burton R.S."/>
        </authorList>
    </citation>
    <scope>NUCLEOTIDE SEQUENCE [LARGE SCALE GENOMIC DNA]</scope>
    <source>
        <strain evidence="3 4">San Diego</strain>
    </source>
</reference>
<name>A0A553PP51_TIGCA</name>
<feature type="chain" id="PRO_5022104351" description="Apple domain-containing protein" evidence="1">
    <location>
        <begin position="29"/>
        <end position="440"/>
    </location>
</feature>
<proteinExistence type="predicted"/>
<keyword evidence="4" id="KW-1185">Reference proteome</keyword>
<gene>
    <name evidence="3" type="ORF">TCAL_09787</name>
</gene>
<dbReference type="InterPro" id="IPR015915">
    <property type="entry name" value="Kelch-typ_b-propeller"/>
</dbReference>
<dbReference type="AlphaFoldDB" id="A0A553PP51"/>
<dbReference type="SUPFAM" id="SSF50965">
    <property type="entry name" value="Galactose oxidase, central domain"/>
    <property type="match status" value="1"/>
</dbReference>